<proteinExistence type="predicted"/>
<reference evidence="3" key="1">
    <citation type="journal article" date="2011" name="Nat. Biotechnol.">
        <title>The genomic sequence of the Chinese hamster ovary (CHO)-K1 cell line.</title>
        <authorList>
            <person name="Xu X."/>
            <person name="Nagarajan H."/>
            <person name="Lewis N.E."/>
            <person name="Pan S."/>
            <person name="Cai Z."/>
            <person name="Liu X."/>
            <person name="Chen W."/>
            <person name="Xie M."/>
            <person name="Wang W."/>
            <person name="Hammond S."/>
            <person name="Andersen M.R."/>
            <person name="Neff N."/>
            <person name="Passarelli B."/>
            <person name="Koh W."/>
            <person name="Fan H.C."/>
            <person name="Wang J."/>
            <person name="Gui Y."/>
            <person name="Lee K.H."/>
            <person name="Betenbaugh M.J."/>
            <person name="Quake S.R."/>
            <person name="Famili I."/>
            <person name="Palsson B.O."/>
            <person name="Wang J."/>
        </authorList>
    </citation>
    <scope>NUCLEOTIDE SEQUENCE [LARGE SCALE GENOMIC DNA]</scope>
    <source>
        <strain evidence="3">CHO K1 cell line</strain>
    </source>
</reference>
<dbReference type="Gene3D" id="1.20.120.330">
    <property type="entry name" value="Nucleotidyltransferases domain 2"/>
    <property type="match status" value="1"/>
</dbReference>
<dbReference type="SUPFAM" id="SSF68993">
    <property type="entry name" value="FAT domain of focal adhesion kinase"/>
    <property type="match status" value="1"/>
</dbReference>
<dbReference type="GO" id="GO:0005925">
    <property type="term" value="C:focal adhesion"/>
    <property type="evidence" value="ECO:0007669"/>
    <property type="project" value="InterPro"/>
</dbReference>
<gene>
    <name evidence="2" type="ORF">I79_012336</name>
</gene>
<sequence length="53" mass="5700">MRLAQQNAVTSLSEDCKRQMLTASHTLAVDAKNLLDAVDQAKVLANLAHPPAE</sequence>
<dbReference type="Proteomes" id="UP000001075">
    <property type="component" value="Unassembled WGS sequence"/>
</dbReference>
<name>G3HNJ8_CRIGR</name>
<feature type="domain" description="Focal AT" evidence="1">
    <location>
        <begin position="1"/>
        <end position="45"/>
    </location>
</feature>
<dbReference type="PaxDb" id="10029-XP_007614424.1"/>
<dbReference type="InParanoid" id="G3HNJ8"/>
<dbReference type="Pfam" id="PF03623">
    <property type="entry name" value="Focal_AT"/>
    <property type="match status" value="1"/>
</dbReference>
<keyword evidence="2" id="KW-0808">Transferase</keyword>
<dbReference type="GO" id="GO:0007172">
    <property type="term" value="P:signal complex assembly"/>
    <property type="evidence" value="ECO:0007669"/>
    <property type="project" value="InterPro"/>
</dbReference>
<evidence type="ECO:0000313" key="2">
    <source>
        <dbReference type="EMBL" id="EGW05790.1"/>
    </source>
</evidence>
<dbReference type="GO" id="GO:0004713">
    <property type="term" value="F:protein tyrosine kinase activity"/>
    <property type="evidence" value="ECO:0007669"/>
    <property type="project" value="InterPro"/>
</dbReference>
<keyword evidence="2" id="KW-0418">Kinase</keyword>
<accession>G3HNJ8</accession>
<dbReference type="EMBL" id="JH000545">
    <property type="protein sequence ID" value="EGW05790.1"/>
    <property type="molecule type" value="Genomic_DNA"/>
</dbReference>
<dbReference type="eggNOG" id="KOG4257">
    <property type="taxonomic scope" value="Eukaryota"/>
</dbReference>
<protein>
    <submittedName>
        <fullName evidence="2">Protein tyrosine kinase 2 beta</fullName>
    </submittedName>
</protein>
<organism evidence="2 3">
    <name type="scientific">Cricetulus griseus</name>
    <name type="common">Chinese hamster</name>
    <name type="synonym">Cricetulus barabensis griseus</name>
    <dbReference type="NCBI Taxonomy" id="10029"/>
    <lineage>
        <taxon>Eukaryota</taxon>
        <taxon>Metazoa</taxon>
        <taxon>Chordata</taxon>
        <taxon>Craniata</taxon>
        <taxon>Vertebrata</taxon>
        <taxon>Euteleostomi</taxon>
        <taxon>Mammalia</taxon>
        <taxon>Eutheria</taxon>
        <taxon>Euarchontoglires</taxon>
        <taxon>Glires</taxon>
        <taxon>Rodentia</taxon>
        <taxon>Myomorpha</taxon>
        <taxon>Muroidea</taxon>
        <taxon>Cricetidae</taxon>
        <taxon>Cricetinae</taxon>
        <taxon>Cricetulus</taxon>
    </lineage>
</organism>
<evidence type="ECO:0000313" key="3">
    <source>
        <dbReference type="Proteomes" id="UP000001075"/>
    </source>
</evidence>
<dbReference type="InterPro" id="IPR036137">
    <property type="entry name" value="Focal_adhe_kin_target_dom_sf"/>
</dbReference>
<dbReference type="AlphaFoldDB" id="G3HNJ8"/>
<dbReference type="InterPro" id="IPR005189">
    <property type="entry name" value="Focal_adhesion_kin_target_dom"/>
</dbReference>
<evidence type="ECO:0000259" key="1">
    <source>
        <dbReference type="Pfam" id="PF03623"/>
    </source>
</evidence>
<dbReference type="STRING" id="10029.G3HNJ8"/>